<evidence type="ECO:0000313" key="1">
    <source>
        <dbReference type="EMBL" id="PQP15521.1"/>
    </source>
</evidence>
<sequence>MAMKIRLSKPIDAHDESLTELDLRDPTPADVRAIKALPYALDREENVHVRPDIVAQYIARLASIPPSSVDQIDLVDFNSICWTVAGFFLTRASQTPTT</sequence>
<dbReference type="EMBL" id="PUIQ01000030">
    <property type="protein sequence ID" value="PQP15521.1"/>
    <property type="molecule type" value="Genomic_DNA"/>
</dbReference>
<gene>
    <name evidence="1" type="ORF">C5615_22870</name>
</gene>
<dbReference type="AlphaFoldDB" id="A0A2S8IL77"/>
<evidence type="ECO:0000313" key="2">
    <source>
        <dbReference type="Proteomes" id="UP000238206"/>
    </source>
</evidence>
<proteinExistence type="predicted"/>
<dbReference type="Pfam" id="PF10109">
    <property type="entry name" value="Phage_TAC_7"/>
    <property type="match status" value="1"/>
</dbReference>
<comment type="caution">
    <text evidence="1">The sequence shown here is derived from an EMBL/GenBank/DDBJ whole genome shotgun (WGS) entry which is preliminary data.</text>
</comment>
<reference evidence="1 2" key="1">
    <citation type="submission" date="2018-02" db="EMBL/GenBank/DDBJ databases">
        <title>Draft genome sequencing of Burkholderia cepacia Y14-15.</title>
        <authorList>
            <person name="Zheng B.-X."/>
        </authorList>
    </citation>
    <scope>NUCLEOTIDE SEQUENCE [LARGE SCALE GENOMIC DNA]</scope>
    <source>
        <strain evidence="1 2">Y14-15</strain>
    </source>
</reference>
<protein>
    <submittedName>
        <fullName evidence="1">ArsR family transcriptional regulator</fullName>
    </submittedName>
</protein>
<accession>A0A2S8IL77</accession>
<name>A0A2S8IL77_BURCE</name>
<dbReference type="InterPro" id="IPR019289">
    <property type="entry name" value="Phage_tail_E/E"/>
</dbReference>
<organism evidence="1 2">
    <name type="scientific">Burkholderia cepacia</name>
    <name type="common">Pseudomonas cepacia</name>
    <dbReference type="NCBI Taxonomy" id="292"/>
    <lineage>
        <taxon>Bacteria</taxon>
        <taxon>Pseudomonadati</taxon>
        <taxon>Pseudomonadota</taxon>
        <taxon>Betaproteobacteria</taxon>
        <taxon>Burkholderiales</taxon>
        <taxon>Burkholderiaceae</taxon>
        <taxon>Burkholderia</taxon>
        <taxon>Burkholderia cepacia complex</taxon>
    </lineage>
</organism>
<dbReference type="Proteomes" id="UP000238206">
    <property type="component" value="Unassembled WGS sequence"/>
</dbReference>